<sequence length="392" mass="43433">MARDLLARRFGGTPDLGDVELLGGSGNATVVRARLSSSAFLPHRSVVVKHMPVTGHAIDDSAFMSEVVAYQFTTSLPEEVRPGPVLLAYDMDQRIVVLTDIGDADTLVERLRAADDAERIKIVRLLGEQLGLMHAGTAGREQDYEALLARMLHKHPDYRANQAKRDDALQRSILMGLDLLRDAGLEPPAEFTELATHATEIQQSGRSRAFTPFDLSPDNIVVGDKIYFLDYEWAGFRNVGFDVACVIAGFPQFLFSRPISNEEADVFVGAWAREIAETWPRYADEHKLHRLLVSSLIGWALSSVTMLYADSLEGILALARGEDILATENRESILRSPDEGHFSEDELLVRQDLFETFEALGRFAAQCETDECLPVSVFAQNVAARLLPPSTY</sequence>
<accession>A0A540R6W9</accession>
<organism evidence="1 2">
    <name type="scientific">Corynebacterium phoceense</name>
    <dbReference type="NCBI Taxonomy" id="1686286"/>
    <lineage>
        <taxon>Bacteria</taxon>
        <taxon>Bacillati</taxon>
        <taxon>Actinomycetota</taxon>
        <taxon>Actinomycetes</taxon>
        <taxon>Mycobacteriales</taxon>
        <taxon>Corynebacteriaceae</taxon>
        <taxon>Corynebacterium</taxon>
    </lineage>
</organism>
<dbReference type="Gene3D" id="3.90.1200.10">
    <property type="match status" value="1"/>
</dbReference>
<gene>
    <name evidence="1" type="ORF">EJK80_07560</name>
</gene>
<name>A0A540R6W9_9CORY</name>
<keyword evidence="1" id="KW-0808">Transferase</keyword>
<proteinExistence type="predicted"/>
<evidence type="ECO:0000313" key="2">
    <source>
        <dbReference type="Proteomes" id="UP000318080"/>
    </source>
</evidence>
<comment type="caution">
    <text evidence="1">The sequence shown here is derived from an EMBL/GenBank/DDBJ whole genome shotgun (WGS) entry which is preliminary data.</text>
</comment>
<dbReference type="InterPro" id="IPR011009">
    <property type="entry name" value="Kinase-like_dom_sf"/>
</dbReference>
<keyword evidence="2" id="KW-1185">Reference proteome</keyword>
<dbReference type="STRING" id="1686286.GCA_900092335_01921"/>
<dbReference type="GO" id="GO:0016740">
    <property type="term" value="F:transferase activity"/>
    <property type="evidence" value="ECO:0007669"/>
    <property type="project" value="UniProtKB-KW"/>
</dbReference>
<dbReference type="AlphaFoldDB" id="A0A540R6W9"/>
<evidence type="ECO:0000313" key="1">
    <source>
        <dbReference type="EMBL" id="TQE43438.1"/>
    </source>
</evidence>
<reference evidence="1 2" key="1">
    <citation type="submission" date="2019-06" db="EMBL/GenBank/DDBJ databases">
        <title>Draft genome of C. phoceense Strain 272.</title>
        <authorList>
            <person name="Pacheco L.G.C."/>
            <person name="Barberis C.M."/>
            <person name="Almuzara M.N."/>
            <person name="Traglia G.M."/>
            <person name="Santos C.S."/>
            <person name="Rocha D.J.P.G."/>
            <person name="Aguiar E.R.G.R."/>
            <person name="Vay C.A."/>
        </authorList>
    </citation>
    <scope>NUCLEOTIDE SEQUENCE [LARGE SCALE GENOMIC DNA]</scope>
    <source>
        <strain evidence="1 2">272</strain>
    </source>
</reference>
<dbReference type="SUPFAM" id="SSF56112">
    <property type="entry name" value="Protein kinase-like (PK-like)"/>
    <property type="match status" value="1"/>
</dbReference>
<dbReference type="Proteomes" id="UP000318080">
    <property type="component" value="Unassembled WGS sequence"/>
</dbReference>
<dbReference type="EMBL" id="VHIR01000009">
    <property type="protein sequence ID" value="TQE43438.1"/>
    <property type="molecule type" value="Genomic_DNA"/>
</dbReference>
<protein>
    <submittedName>
        <fullName evidence="1">Phosphotransferase</fullName>
    </submittedName>
</protein>